<evidence type="ECO:0000313" key="2">
    <source>
        <dbReference type="EMBL" id="KAK4106624.1"/>
    </source>
</evidence>
<organism evidence="2 3">
    <name type="scientific">Parathielavia hyrcaniae</name>
    <dbReference type="NCBI Taxonomy" id="113614"/>
    <lineage>
        <taxon>Eukaryota</taxon>
        <taxon>Fungi</taxon>
        <taxon>Dikarya</taxon>
        <taxon>Ascomycota</taxon>
        <taxon>Pezizomycotina</taxon>
        <taxon>Sordariomycetes</taxon>
        <taxon>Sordariomycetidae</taxon>
        <taxon>Sordariales</taxon>
        <taxon>Chaetomiaceae</taxon>
        <taxon>Parathielavia</taxon>
    </lineage>
</organism>
<reference evidence="2" key="1">
    <citation type="journal article" date="2023" name="Mol. Phylogenet. Evol.">
        <title>Genome-scale phylogeny and comparative genomics of the fungal order Sordariales.</title>
        <authorList>
            <person name="Hensen N."/>
            <person name="Bonometti L."/>
            <person name="Westerberg I."/>
            <person name="Brannstrom I.O."/>
            <person name="Guillou S."/>
            <person name="Cros-Aarteil S."/>
            <person name="Calhoun S."/>
            <person name="Haridas S."/>
            <person name="Kuo A."/>
            <person name="Mondo S."/>
            <person name="Pangilinan J."/>
            <person name="Riley R."/>
            <person name="LaButti K."/>
            <person name="Andreopoulos B."/>
            <person name="Lipzen A."/>
            <person name="Chen C."/>
            <person name="Yan M."/>
            <person name="Daum C."/>
            <person name="Ng V."/>
            <person name="Clum A."/>
            <person name="Steindorff A."/>
            <person name="Ohm R.A."/>
            <person name="Martin F."/>
            <person name="Silar P."/>
            <person name="Natvig D.O."/>
            <person name="Lalanne C."/>
            <person name="Gautier V."/>
            <person name="Ament-Velasquez S.L."/>
            <person name="Kruys A."/>
            <person name="Hutchinson M.I."/>
            <person name="Powell A.J."/>
            <person name="Barry K."/>
            <person name="Miller A.N."/>
            <person name="Grigoriev I.V."/>
            <person name="Debuchy R."/>
            <person name="Gladieux P."/>
            <person name="Hiltunen Thoren M."/>
            <person name="Johannesson H."/>
        </authorList>
    </citation>
    <scope>NUCLEOTIDE SEQUENCE</scope>
    <source>
        <strain evidence="2">CBS 757.83</strain>
    </source>
</reference>
<feature type="compositionally biased region" description="Pro residues" evidence="1">
    <location>
        <begin position="54"/>
        <end position="63"/>
    </location>
</feature>
<feature type="compositionally biased region" description="Basic and acidic residues" evidence="1">
    <location>
        <begin position="641"/>
        <end position="652"/>
    </location>
</feature>
<comment type="caution">
    <text evidence="2">The sequence shown here is derived from an EMBL/GenBank/DDBJ whole genome shotgun (WGS) entry which is preliminary data.</text>
</comment>
<feature type="compositionally biased region" description="Pro residues" evidence="1">
    <location>
        <begin position="539"/>
        <end position="557"/>
    </location>
</feature>
<feature type="compositionally biased region" description="Low complexity" evidence="1">
    <location>
        <begin position="431"/>
        <end position="441"/>
    </location>
</feature>
<feature type="compositionally biased region" description="Low complexity" evidence="1">
    <location>
        <begin position="233"/>
        <end position="242"/>
    </location>
</feature>
<evidence type="ECO:0000313" key="3">
    <source>
        <dbReference type="Proteomes" id="UP001305647"/>
    </source>
</evidence>
<feature type="compositionally biased region" description="Polar residues" evidence="1">
    <location>
        <begin position="220"/>
        <end position="232"/>
    </location>
</feature>
<feature type="compositionally biased region" description="Low complexity" evidence="1">
    <location>
        <begin position="109"/>
        <end position="120"/>
    </location>
</feature>
<feature type="compositionally biased region" description="Low complexity" evidence="1">
    <location>
        <begin position="320"/>
        <end position="330"/>
    </location>
</feature>
<dbReference type="Proteomes" id="UP001305647">
    <property type="component" value="Unassembled WGS sequence"/>
</dbReference>
<keyword evidence="3" id="KW-1185">Reference proteome</keyword>
<accession>A0AAN6QD68</accession>
<dbReference type="AlphaFoldDB" id="A0AAN6QD68"/>
<feature type="compositionally biased region" description="Polar residues" evidence="1">
    <location>
        <begin position="580"/>
        <end position="591"/>
    </location>
</feature>
<protein>
    <submittedName>
        <fullName evidence="2">Uncharacterized protein</fullName>
    </submittedName>
</protein>
<feature type="compositionally biased region" description="Polar residues" evidence="1">
    <location>
        <begin position="668"/>
        <end position="677"/>
    </location>
</feature>
<feature type="compositionally biased region" description="Pro residues" evidence="1">
    <location>
        <begin position="85"/>
        <end position="95"/>
    </location>
</feature>
<feature type="compositionally biased region" description="Low complexity" evidence="1">
    <location>
        <begin position="285"/>
        <end position="296"/>
    </location>
</feature>
<sequence>MMKASFLKPPKAGRSRFSKALPAPPSLPSFDFESQLDLTPLSPETTLPRVQPEAPLPPIPPPKGGAAADRDMESAMAPILKPLNSPLPPGPPPMSIPRRPVASPPVPGLAPTTAPALASPEPSPSPVGSFSSLFSAYTAESPRPSPGNLARGFVNPGGANSVVSPNPDAQKSSAQSGARAYDLPPPSSEQHGQKHEPSGQVLKTVPKELPPSPPSKDTNRSVSRPRTPSKVHTQTAQPPTATRAGSPLRNASPQQEQLWRRRSRSLTGDKKLAVPDLKLTSSHGSTAASAQDTSQSNPNISVSYPIPAPPPSNPRDAESAPGARAPPRAANVGLPGRNIRPVASSEQAAPRDETMGQEASRIRKKLSKVGKRRGSADEPKLKSQAAQVPPGATAISPLTPATVSPVSANRPPTPEYGTNDVKSPVPETIVSPLSPASSPGLPDEPQPVTRRPIGASLNQIRPVKSTPALAPGPINTALGVRAPAGLPTNPRPDGSQGPSETVLAAPGPNPSATQPQYRAYSPAPDQNRTPIQKQYIPYSPAPDRNPGPDPAQPPAPPSSRDEDPRQPVTTAPPKEHSFPAASQPNQHQNSYPRLAAREQRPRTVSDTGSVETVKPTPAPAPPSGTLTRQPPQTNPPILEDLPLREPNPHELDSTTNPGALRFPRGWYKSSTANTAMPHSTKDDLHHQQQNQHQDDADAIPDARPLTSRQYSCLTAHRYMTANRQRTNPVACRTCGHRDRFAECYICSACYLNVCAGCAGLLRRFKGDLRAVVREVEKVEEGGGVVVAEMQG</sequence>
<gene>
    <name evidence="2" type="ORF">N658DRAFT_25604</name>
</gene>
<feature type="region of interest" description="Disordered" evidence="1">
    <location>
        <begin position="1"/>
        <end position="701"/>
    </location>
</feature>
<evidence type="ECO:0000256" key="1">
    <source>
        <dbReference type="SAM" id="MobiDB-lite"/>
    </source>
</evidence>
<feature type="compositionally biased region" description="Polar residues" evidence="1">
    <location>
        <begin position="161"/>
        <end position="176"/>
    </location>
</feature>
<feature type="compositionally biased region" description="Basic residues" evidence="1">
    <location>
        <begin position="362"/>
        <end position="373"/>
    </location>
</feature>
<proteinExistence type="predicted"/>
<name>A0AAN6QD68_9PEZI</name>
<dbReference type="EMBL" id="MU863624">
    <property type="protein sequence ID" value="KAK4106624.1"/>
    <property type="molecule type" value="Genomic_DNA"/>
</dbReference>
<reference evidence="2" key="2">
    <citation type="submission" date="2023-05" db="EMBL/GenBank/DDBJ databases">
        <authorList>
            <consortium name="Lawrence Berkeley National Laboratory"/>
            <person name="Steindorff A."/>
            <person name="Hensen N."/>
            <person name="Bonometti L."/>
            <person name="Westerberg I."/>
            <person name="Brannstrom I.O."/>
            <person name="Guillou S."/>
            <person name="Cros-Aarteil S."/>
            <person name="Calhoun S."/>
            <person name="Haridas S."/>
            <person name="Kuo A."/>
            <person name="Mondo S."/>
            <person name="Pangilinan J."/>
            <person name="Riley R."/>
            <person name="Labutti K."/>
            <person name="Andreopoulos B."/>
            <person name="Lipzen A."/>
            <person name="Chen C."/>
            <person name="Yanf M."/>
            <person name="Daum C."/>
            <person name="Ng V."/>
            <person name="Clum A."/>
            <person name="Ohm R."/>
            <person name="Martin F."/>
            <person name="Silar P."/>
            <person name="Natvig D."/>
            <person name="Lalanne C."/>
            <person name="Gautier V."/>
            <person name="Ament-Velasquez S.L."/>
            <person name="Kruys A."/>
            <person name="Hutchinson M.I."/>
            <person name="Powell A.J."/>
            <person name="Barry K."/>
            <person name="Miller A.N."/>
            <person name="Grigoriev I.V."/>
            <person name="Debuchy R."/>
            <person name="Gladieux P."/>
            <person name="Thoren M.H."/>
            <person name="Johannesson H."/>
        </authorList>
    </citation>
    <scope>NUCLEOTIDE SEQUENCE</scope>
    <source>
        <strain evidence="2">CBS 757.83</strain>
    </source>
</reference>